<proteinExistence type="inferred from homology"/>
<keyword evidence="14" id="KW-1185">Reference proteome</keyword>
<evidence type="ECO:0000259" key="11">
    <source>
        <dbReference type="Pfam" id="PF25994"/>
    </source>
</evidence>
<dbReference type="Gene3D" id="2.40.30.170">
    <property type="match status" value="1"/>
</dbReference>
<accession>A0ABS5ZH70</accession>
<dbReference type="NCBIfam" id="TIGR01843">
    <property type="entry name" value="type_I_hlyD"/>
    <property type="match status" value="1"/>
</dbReference>
<evidence type="ECO:0000256" key="5">
    <source>
        <dbReference type="ARBA" id="ARBA00022519"/>
    </source>
</evidence>
<feature type="domain" description="AprE-like long alpha-helical hairpin" evidence="11">
    <location>
        <begin position="124"/>
        <end position="305"/>
    </location>
</feature>
<evidence type="ECO:0000256" key="6">
    <source>
        <dbReference type="ARBA" id="ARBA00022692"/>
    </source>
</evidence>
<keyword evidence="5 9" id="KW-0997">Cell inner membrane</keyword>
<comment type="similarity">
    <text evidence="2 9">Belongs to the membrane fusion protein (MFP) (TC 8.A.1) family.</text>
</comment>
<evidence type="ECO:0000256" key="2">
    <source>
        <dbReference type="ARBA" id="ARBA00009477"/>
    </source>
</evidence>
<dbReference type="SUPFAM" id="SSF111369">
    <property type="entry name" value="HlyD-like secretion proteins"/>
    <property type="match status" value="1"/>
</dbReference>
<dbReference type="Pfam" id="PF25994">
    <property type="entry name" value="HH_AprE"/>
    <property type="match status" value="1"/>
</dbReference>
<evidence type="ECO:0000256" key="9">
    <source>
        <dbReference type="RuleBase" id="RU365093"/>
    </source>
</evidence>
<evidence type="ECO:0000256" key="8">
    <source>
        <dbReference type="ARBA" id="ARBA00023136"/>
    </source>
</evidence>
<evidence type="ECO:0000256" key="3">
    <source>
        <dbReference type="ARBA" id="ARBA00022448"/>
    </source>
</evidence>
<evidence type="ECO:0000256" key="7">
    <source>
        <dbReference type="ARBA" id="ARBA00022989"/>
    </source>
</evidence>
<evidence type="ECO:0000256" key="10">
    <source>
        <dbReference type="SAM" id="Coils"/>
    </source>
</evidence>
<keyword evidence="10" id="KW-0175">Coiled coil</keyword>
<dbReference type="Gene3D" id="2.40.50.100">
    <property type="match status" value="1"/>
</dbReference>
<feature type="transmembrane region" description="Helical" evidence="9">
    <location>
        <begin position="51"/>
        <end position="69"/>
    </location>
</feature>
<evidence type="ECO:0000313" key="14">
    <source>
        <dbReference type="Proteomes" id="UP000690515"/>
    </source>
</evidence>
<dbReference type="InterPro" id="IPR010129">
    <property type="entry name" value="T1SS_HlyD"/>
</dbReference>
<dbReference type="PANTHER" id="PTHR30386">
    <property type="entry name" value="MEMBRANE FUSION SUBUNIT OF EMRAB-TOLC MULTIDRUG EFFLUX PUMP"/>
    <property type="match status" value="1"/>
</dbReference>
<dbReference type="InterPro" id="IPR058982">
    <property type="entry name" value="Beta-barrel_AprE"/>
</dbReference>
<dbReference type="Pfam" id="PF26002">
    <property type="entry name" value="Beta-barrel_AprE"/>
    <property type="match status" value="1"/>
</dbReference>
<comment type="subcellular location">
    <subcellularLocation>
        <location evidence="1 9">Cell inner membrane</location>
        <topology evidence="1 9">Single-pass membrane protein</topology>
    </subcellularLocation>
</comment>
<dbReference type="EMBL" id="JAGSOY010000077">
    <property type="protein sequence ID" value="MBU2713404.1"/>
    <property type="molecule type" value="Genomic_DNA"/>
</dbReference>
<dbReference type="InterPro" id="IPR006144">
    <property type="entry name" value="Secretion_HlyD_CS"/>
</dbReference>
<organism evidence="13 14">
    <name type="scientific">Zooshikella harenae</name>
    <dbReference type="NCBI Taxonomy" id="2827238"/>
    <lineage>
        <taxon>Bacteria</taxon>
        <taxon>Pseudomonadati</taxon>
        <taxon>Pseudomonadota</taxon>
        <taxon>Gammaproteobacteria</taxon>
        <taxon>Oceanospirillales</taxon>
        <taxon>Zooshikellaceae</taxon>
        <taxon>Zooshikella</taxon>
    </lineage>
</organism>
<evidence type="ECO:0000256" key="4">
    <source>
        <dbReference type="ARBA" id="ARBA00022475"/>
    </source>
</evidence>
<dbReference type="PROSITE" id="PS00543">
    <property type="entry name" value="HLYD_FAMILY"/>
    <property type="match status" value="1"/>
</dbReference>
<sequence length="462" mass="52117">MSIKQHLKVALSAWRQQRKEQRPEKRKTHEYDFLPAYLEVTERPPTPYGRGFLLGICVLVIIALAWSIIGRIDIIASATGKLIVSSRTKVIQPLETAEVIGIHVQDGQFVKKGDVLIELNPTGAAADVKRLTEQLQFAKVDIARWQALQQENTVAAFKPEINTPEHYVQQARHLLQSQVDERDAALATIDSELSQNEAQLSSTKAEIISQSKVLSTKEKRLSAQRKLVERDAFPRLQMLELEEETLSLRSELEVLRNKVKELEAAAVTIQDRRKQTIRQWSREDRQELNEAEKRVAEYTQERIKAIEKNRLQTLKASVAGVVQQLEIHTIGGVVSPAQQLLVIVPENALLEAEALVLNKDIGFVVAGQPVEIKIDSFPYTKYGTITGKIKHVSRDAVEHEQLGLVFPARIEMEKDVINVDGEDIKLGAGMSITAEIKTGDRRVIEYLLSPLQEYQSEALRER</sequence>
<keyword evidence="3 9" id="KW-0813">Transport</keyword>
<dbReference type="PANTHER" id="PTHR30386:SF27">
    <property type="entry name" value="MEMBRANE FUSION PROTEIN (MFP) FAMILY PROTEIN"/>
    <property type="match status" value="1"/>
</dbReference>
<keyword evidence="7 9" id="KW-1133">Transmembrane helix</keyword>
<dbReference type="InterPro" id="IPR050739">
    <property type="entry name" value="MFP"/>
</dbReference>
<feature type="domain" description="AprE-like beta-barrel" evidence="12">
    <location>
        <begin position="351"/>
        <end position="439"/>
    </location>
</feature>
<feature type="coiled-coil region" evidence="10">
    <location>
        <begin position="238"/>
        <end position="308"/>
    </location>
</feature>
<dbReference type="Gene3D" id="1.10.287.470">
    <property type="entry name" value="Helix hairpin bin"/>
    <property type="match status" value="1"/>
</dbReference>
<reference evidence="13 14" key="1">
    <citation type="submission" date="2021-04" db="EMBL/GenBank/DDBJ databases">
        <authorList>
            <person name="Pira H."/>
            <person name="Risdian C."/>
            <person name="Wink J."/>
        </authorList>
    </citation>
    <scope>NUCLEOTIDE SEQUENCE [LARGE SCALE GENOMIC DNA]</scope>
    <source>
        <strain evidence="13 14">WH53</strain>
    </source>
</reference>
<protein>
    <recommendedName>
        <fullName evidence="9">Membrane fusion protein (MFP) family protein</fullName>
    </recommendedName>
</protein>
<comment type="caution">
    <text evidence="13">The sequence shown here is derived from an EMBL/GenBank/DDBJ whole genome shotgun (WGS) entry which is preliminary data.</text>
</comment>
<keyword evidence="4 9" id="KW-1003">Cell membrane</keyword>
<evidence type="ECO:0000256" key="1">
    <source>
        <dbReference type="ARBA" id="ARBA00004377"/>
    </source>
</evidence>
<name>A0ABS5ZH70_9GAMM</name>
<gene>
    <name evidence="13" type="ORF">KCG35_20305</name>
</gene>
<dbReference type="Proteomes" id="UP000690515">
    <property type="component" value="Unassembled WGS sequence"/>
</dbReference>
<evidence type="ECO:0000313" key="13">
    <source>
        <dbReference type="EMBL" id="MBU2713404.1"/>
    </source>
</evidence>
<keyword evidence="8 9" id="KW-0472">Membrane</keyword>
<dbReference type="InterPro" id="IPR058781">
    <property type="entry name" value="HH_AprE-like"/>
</dbReference>
<keyword evidence="6 9" id="KW-0812">Transmembrane</keyword>
<dbReference type="RefSeq" id="WP_215821690.1">
    <property type="nucleotide sequence ID" value="NZ_JAGSOY010000077.1"/>
</dbReference>
<evidence type="ECO:0000259" key="12">
    <source>
        <dbReference type="Pfam" id="PF26002"/>
    </source>
</evidence>
<dbReference type="PRINTS" id="PR01490">
    <property type="entry name" value="RTXTOXIND"/>
</dbReference>